<dbReference type="PANTHER" id="PTHR45749">
    <property type="match status" value="1"/>
</dbReference>
<organism evidence="1 2">
    <name type="scientific">Lactuca sativa</name>
    <name type="common">Garden lettuce</name>
    <dbReference type="NCBI Taxonomy" id="4236"/>
    <lineage>
        <taxon>Eukaryota</taxon>
        <taxon>Viridiplantae</taxon>
        <taxon>Streptophyta</taxon>
        <taxon>Embryophyta</taxon>
        <taxon>Tracheophyta</taxon>
        <taxon>Spermatophyta</taxon>
        <taxon>Magnoliopsida</taxon>
        <taxon>eudicotyledons</taxon>
        <taxon>Gunneridae</taxon>
        <taxon>Pentapetalae</taxon>
        <taxon>asterids</taxon>
        <taxon>campanulids</taxon>
        <taxon>Asterales</taxon>
        <taxon>Asteraceae</taxon>
        <taxon>Cichorioideae</taxon>
        <taxon>Cichorieae</taxon>
        <taxon>Lactucinae</taxon>
        <taxon>Lactuca</taxon>
    </lineage>
</organism>
<protein>
    <recommendedName>
        <fullName evidence="3">HAT C-terminal dimerisation domain-containing protein</fullName>
    </recommendedName>
</protein>
<proteinExistence type="predicted"/>
<comment type="caution">
    <text evidence="1">The sequence shown here is derived from an EMBL/GenBank/DDBJ whole genome shotgun (WGS) entry which is preliminary data.</text>
</comment>
<dbReference type="AlphaFoldDB" id="A0A9R1XFQ7"/>
<accession>A0A9R1XFQ7</accession>
<sequence length="107" mass="12285">MTKNLMLSLLWKLRNVKHYLLDRVVRLILTLLISTATTDRRFSAMKIFKNRICNKISDEFLANNLVVYIEIEIVENINTLMNLKTLKVVGLSCNSSSRALILGIFGK</sequence>
<evidence type="ECO:0000313" key="1">
    <source>
        <dbReference type="EMBL" id="KAJ0206327.1"/>
    </source>
</evidence>
<dbReference type="Proteomes" id="UP000235145">
    <property type="component" value="Unassembled WGS sequence"/>
</dbReference>
<dbReference type="PANTHER" id="PTHR45749:SF37">
    <property type="entry name" value="OS05G0311600 PROTEIN"/>
    <property type="match status" value="1"/>
</dbReference>
<reference evidence="1 2" key="1">
    <citation type="journal article" date="2017" name="Nat. Commun.">
        <title>Genome assembly with in vitro proximity ligation data and whole-genome triplication in lettuce.</title>
        <authorList>
            <person name="Reyes-Chin-Wo S."/>
            <person name="Wang Z."/>
            <person name="Yang X."/>
            <person name="Kozik A."/>
            <person name="Arikit S."/>
            <person name="Song C."/>
            <person name="Xia L."/>
            <person name="Froenicke L."/>
            <person name="Lavelle D.O."/>
            <person name="Truco M.J."/>
            <person name="Xia R."/>
            <person name="Zhu S."/>
            <person name="Xu C."/>
            <person name="Xu H."/>
            <person name="Xu X."/>
            <person name="Cox K."/>
            <person name="Korf I."/>
            <person name="Meyers B.C."/>
            <person name="Michelmore R.W."/>
        </authorList>
    </citation>
    <scope>NUCLEOTIDE SEQUENCE [LARGE SCALE GENOMIC DNA]</scope>
    <source>
        <strain evidence="2">cv. Salinas</strain>
        <tissue evidence="1">Seedlings</tissue>
    </source>
</reference>
<gene>
    <name evidence="1" type="ORF">LSAT_V11C500283730</name>
</gene>
<dbReference type="EMBL" id="NBSK02000005">
    <property type="protein sequence ID" value="KAJ0206327.1"/>
    <property type="molecule type" value="Genomic_DNA"/>
</dbReference>
<name>A0A9R1XFQ7_LACSA</name>
<evidence type="ECO:0008006" key="3">
    <source>
        <dbReference type="Google" id="ProtNLM"/>
    </source>
</evidence>
<evidence type="ECO:0000313" key="2">
    <source>
        <dbReference type="Proteomes" id="UP000235145"/>
    </source>
</evidence>
<keyword evidence="2" id="KW-1185">Reference proteome</keyword>